<dbReference type="Gene3D" id="3.40.525.10">
    <property type="entry name" value="CRAL-TRIO lipid binding domain"/>
    <property type="match status" value="1"/>
</dbReference>
<accession>A0A8J2SBR8</accession>
<sequence>MPFLLTVAASTALGYAVARGLIRCGAWPPRAVGWGIIAFLTAYNLLPSYLPFLFAPPKERQYDEPMSPSRKLMACWGGSLERVPPRPIPELPESLDDIEEPWMVEAKLPSRWSNSERRFLKRCRETYSAEFAAVTPYADVYGDRRLLRVLRMDPDRDEDLAVKKVGEYLAWRRDTNADDLRAKVPSDGPDPSKWPHGDVMYQCLRLIQCSDKYFDREGHAVTVYQAFHWPAPYLRAHLRQFSTAELVAFSQMGAEYNGSQMERISRAREAVILASVKKKFEERKRLGQPVDDPPLLDEGWGEITRLCAITDMKGCTFGSVMMPTLIPAVVQAVQMFLNYYPFIVGKLHIVNCQPTIAAIFRRALTSVVPAHVARQITIHALESREILRSVAADHLPKQLGGEAECPELEPPAPPPED</sequence>
<feature type="domain" description="CRAL-TRIO" evidence="2">
    <location>
        <begin position="232"/>
        <end position="407"/>
    </location>
</feature>
<feature type="compositionally biased region" description="Pro residues" evidence="1">
    <location>
        <begin position="408"/>
        <end position="417"/>
    </location>
</feature>
<evidence type="ECO:0000259" key="2">
    <source>
        <dbReference type="PROSITE" id="PS50191"/>
    </source>
</evidence>
<dbReference type="PROSITE" id="PS50191">
    <property type="entry name" value="CRAL_TRIO"/>
    <property type="match status" value="1"/>
</dbReference>
<evidence type="ECO:0000256" key="1">
    <source>
        <dbReference type="SAM" id="MobiDB-lite"/>
    </source>
</evidence>
<dbReference type="Pfam" id="PF00650">
    <property type="entry name" value="CRAL_TRIO"/>
    <property type="match status" value="1"/>
</dbReference>
<organism evidence="3 4">
    <name type="scientific">Pelagomonas calceolata</name>
    <dbReference type="NCBI Taxonomy" id="35677"/>
    <lineage>
        <taxon>Eukaryota</taxon>
        <taxon>Sar</taxon>
        <taxon>Stramenopiles</taxon>
        <taxon>Ochrophyta</taxon>
        <taxon>Pelagophyceae</taxon>
        <taxon>Pelagomonadales</taxon>
        <taxon>Pelagomonadaceae</taxon>
        <taxon>Pelagomonas</taxon>
    </lineage>
</organism>
<reference evidence="3" key="1">
    <citation type="submission" date="2021-11" db="EMBL/GenBank/DDBJ databases">
        <authorList>
            <consortium name="Genoscope - CEA"/>
            <person name="William W."/>
        </authorList>
    </citation>
    <scope>NUCLEOTIDE SEQUENCE</scope>
</reference>
<dbReference type="EMBL" id="CAKKNE010000002">
    <property type="protein sequence ID" value="CAH0367416.1"/>
    <property type="molecule type" value="Genomic_DNA"/>
</dbReference>
<evidence type="ECO:0000313" key="3">
    <source>
        <dbReference type="EMBL" id="CAH0367416.1"/>
    </source>
</evidence>
<dbReference type="CDD" id="cd00170">
    <property type="entry name" value="SEC14"/>
    <property type="match status" value="1"/>
</dbReference>
<evidence type="ECO:0000313" key="4">
    <source>
        <dbReference type="Proteomes" id="UP000789595"/>
    </source>
</evidence>
<dbReference type="InterPro" id="IPR036865">
    <property type="entry name" value="CRAL-TRIO_dom_sf"/>
</dbReference>
<comment type="caution">
    <text evidence="3">The sequence shown here is derived from an EMBL/GenBank/DDBJ whole genome shotgun (WGS) entry which is preliminary data.</text>
</comment>
<feature type="region of interest" description="Disordered" evidence="1">
    <location>
        <begin position="398"/>
        <end position="417"/>
    </location>
</feature>
<keyword evidence="4" id="KW-1185">Reference proteome</keyword>
<dbReference type="OrthoDB" id="6682367at2759"/>
<dbReference type="AlphaFoldDB" id="A0A8J2SBR8"/>
<gene>
    <name evidence="3" type="ORF">PECAL_2P04360</name>
</gene>
<protein>
    <recommendedName>
        <fullName evidence="2">CRAL-TRIO domain-containing protein</fullName>
    </recommendedName>
</protein>
<dbReference type="InterPro" id="IPR001251">
    <property type="entry name" value="CRAL-TRIO_dom"/>
</dbReference>
<dbReference type="Proteomes" id="UP000789595">
    <property type="component" value="Unassembled WGS sequence"/>
</dbReference>
<name>A0A8J2SBR8_9STRA</name>
<dbReference type="SUPFAM" id="SSF52087">
    <property type="entry name" value="CRAL/TRIO domain"/>
    <property type="match status" value="1"/>
</dbReference>
<proteinExistence type="predicted"/>